<organism evidence="1">
    <name type="scientific">Arundo donax</name>
    <name type="common">Giant reed</name>
    <name type="synonym">Donax arundinaceus</name>
    <dbReference type="NCBI Taxonomy" id="35708"/>
    <lineage>
        <taxon>Eukaryota</taxon>
        <taxon>Viridiplantae</taxon>
        <taxon>Streptophyta</taxon>
        <taxon>Embryophyta</taxon>
        <taxon>Tracheophyta</taxon>
        <taxon>Spermatophyta</taxon>
        <taxon>Magnoliopsida</taxon>
        <taxon>Liliopsida</taxon>
        <taxon>Poales</taxon>
        <taxon>Poaceae</taxon>
        <taxon>PACMAD clade</taxon>
        <taxon>Arundinoideae</taxon>
        <taxon>Arundineae</taxon>
        <taxon>Arundo</taxon>
    </lineage>
</organism>
<reference evidence="1" key="1">
    <citation type="submission" date="2014-09" db="EMBL/GenBank/DDBJ databases">
        <authorList>
            <person name="Magalhaes I.L.F."/>
            <person name="Oliveira U."/>
            <person name="Santos F.R."/>
            <person name="Vidigal T.H.D.A."/>
            <person name="Brescovit A.D."/>
            <person name="Santos A.J."/>
        </authorList>
    </citation>
    <scope>NUCLEOTIDE SEQUENCE</scope>
    <source>
        <tissue evidence="1">Shoot tissue taken approximately 20 cm above the soil surface</tissue>
    </source>
</reference>
<dbReference type="EMBL" id="GBRH01200975">
    <property type="protein sequence ID" value="JAD96920.1"/>
    <property type="molecule type" value="Transcribed_RNA"/>
</dbReference>
<dbReference type="AlphaFoldDB" id="A0A0A9EGB5"/>
<accession>A0A0A9EGB5</accession>
<reference evidence="1" key="2">
    <citation type="journal article" date="2015" name="Data Brief">
        <title>Shoot transcriptome of the giant reed, Arundo donax.</title>
        <authorList>
            <person name="Barrero R.A."/>
            <person name="Guerrero F.D."/>
            <person name="Moolhuijzen P."/>
            <person name="Goolsby J.A."/>
            <person name="Tidwell J."/>
            <person name="Bellgard S.E."/>
            <person name="Bellgard M.I."/>
        </authorList>
    </citation>
    <scope>NUCLEOTIDE SEQUENCE</scope>
    <source>
        <tissue evidence="1">Shoot tissue taken approximately 20 cm above the soil surface</tissue>
    </source>
</reference>
<name>A0A0A9EGB5_ARUDO</name>
<proteinExistence type="predicted"/>
<evidence type="ECO:0000313" key="1">
    <source>
        <dbReference type="EMBL" id="JAD96920.1"/>
    </source>
</evidence>
<sequence>MGRLHVCCKIVSLVPEPCTISFCWLSSCWV</sequence>
<protein>
    <submittedName>
        <fullName evidence="1">Uncharacterized protein</fullName>
    </submittedName>
</protein>
<dbReference type="PROSITE" id="PS51257">
    <property type="entry name" value="PROKAR_LIPOPROTEIN"/>
    <property type="match status" value="1"/>
</dbReference>